<dbReference type="AlphaFoldDB" id="A0A316YU65"/>
<evidence type="ECO:0000313" key="5">
    <source>
        <dbReference type="Proteomes" id="UP000245768"/>
    </source>
</evidence>
<dbReference type="InterPro" id="IPR036388">
    <property type="entry name" value="WH-like_DNA-bd_sf"/>
</dbReference>
<dbReference type="PANTHER" id="PTHR42942">
    <property type="entry name" value="6-O-METHYLGUANINE DNA METHYLTRANSFERASE"/>
    <property type="match status" value="1"/>
</dbReference>
<dbReference type="CDD" id="cd06445">
    <property type="entry name" value="ATase"/>
    <property type="match status" value="1"/>
</dbReference>
<feature type="region of interest" description="Disordered" evidence="2">
    <location>
        <begin position="161"/>
        <end position="182"/>
    </location>
</feature>
<evidence type="ECO:0000256" key="2">
    <source>
        <dbReference type="SAM" id="MobiDB-lite"/>
    </source>
</evidence>
<accession>A0A316YU65</accession>
<dbReference type="GO" id="GO:0003824">
    <property type="term" value="F:catalytic activity"/>
    <property type="evidence" value="ECO:0007669"/>
    <property type="project" value="InterPro"/>
</dbReference>
<dbReference type="EMBL" id="KZ819634">
    <property type="protein sequence ID" value="PWN92977.1"/>
    <property type="molecule type" value="Genomic_DNA"/>
</dbReference>
<dbReference type="GO" id="GO:0006281">
    <property type="term" value="P:DNA repair"/>
    <property type="evidence" value="ECO:0007669"/>
    <property type="project" value="InterPro"/>
</dbReference>
<feature type="region of interest" description="Disordered" evidence="2">
    <location>
        <begin position="101"/>
        <end position="126"/>
    </location>
</feature>
<dbReference type="InterPro" id="IPR036217">
    <property type="entry name" value="MethylDNA_cys_MeTrfase_DNAb"/>
</dbReference>
<dbReference type="InterPro" id="IPR014048">
    <property type="entry name" value="MethylDNA_cys_MeTrfase_DNA-bd"/>
</dbReference>
<evidence type="ECO:0000313" key="4">
    <source>
        <dbReference type="EMBL" id="PWN92977.1"/>
    </source>
</evidence>
<protein>
    <recommendedName>
        <fullName evidence="3">Methylated-DNA-[protein]-cysteine S-methyltransferase DNA binding domain-containing protein</fullName>
    </recommendedName>
</protein>
<feature type="domain" description="Methylated-DNA-[protein]-cysteine S-methyltransferase DNA binding" evidence="3">
    <location>
        <begin position="9"/>
        <end position="50"/>
    </location>
</feature>
<dbReference type="RefSeq" id="XP_025380175.1">
    <property type="nucleotide sequence ID" value="XM_025523344.1"/>
</dbReference>
<feature type="compositionally biased region" description="Acidic residues" evidence="2">
    <location>
        <begin position="166"/>
        <end position="182"/>
    </location>
</feature>
<evidence type="ECO:0000259" key="3">
    <source>
        <dbReference type="Pfam" id="PF01035"/>
    </source>
</evidence>
<dbReference type="OrthoDB" id="2548197at2759"/>
<dbReference type="SUPFAM" id="SSF46767">
    <property type="entry name" value="Methylated DNA-protein cysteine methyltransferase, C-terminal domain"/>
    <property type="match status" value="1"/>
</dbReference>
<dbReference type="Proteomes" id="UP000245768">
    <property type="component" value="Unassembled WGS sequence"/>
</dbReference>
<dbReference type="GeneID" id="37045260"/>
<dbReference type="PANTHER" id="PTHR42942:SF1">
    <property type="entry name" value="ALKYLTRANSFERASE-LIKE PROTEIN 1"/>
    <property type="match status" value="1"/>
</dbReference>
<organism evidence="4 5">
    <name type="scientific">Acaromyces ingoldii</name>
    <dbReference type="NCBI Taxonomy" id="215250"/>
    <lineage>
        <taxon>Eukaryota</taxon>
        <taxon>Fungi</taxon>
        <taxon>Dikarya</taxon>
        <taxon>Basidiomycota</taxon>
        <taxon>Ustilaginomycotina</taxon>
        <taxon>Exobasidiomycetes</taxon>
        <taxon>Exobasidiales</taxon>
        <taxon>Cryptobasidiaceae</taxon>
        <taxon>Acaromyces</taxon>
    </lineage>
</organism>
<dbReference type="STRING" id="215250.A0A316YU65"/>
<keyword evidence="1" id="KW-0227">DNA damage</keyword>
<gene>
    <name evidence="4" type="ORF">FA10DRAFT_276929</name>
</gene>
<dbReference type="Gene3D" id="1.10.10.10">
    <property type="entry name" value="Winged helix-like DNA-binding domain superfamily/Winged helix DNA-binding domain"/>
    <property type="match status" value="1"/>
</dbReference>
<name>A0A316YU65_9BASI</name>
<evidence type="ECO:0000256" key="1">
    <source>
        <dbReference type="ARBA" id="ARBA00022763"/>
    </source>
</evidence>
<proteinExistence type="predicted"/>
<dbReference type="Pfam" id="PF01035">
    <property type="entry name" value="DNA_binding_1"/>
    <property type="match status" value="1"/>
</dbReference>
<dbReference type="InterPro" id="IPR052520">
    <property type="entry name" value="ATL_DNA_repair"/>
</dbReference>
<keyword evidence="5" id="KW-1185">Reference proteome</keyword>
<sequence>MSQVDAALFHATVYELTRLIPRGMVTTYGHLARLAGYPSHSRLVGQALKFLGPSIVAAEEANGGGGGGGAGAGAGLGAGEPGEAGEVPWFRVLSASGAISDRGDGGAGAARQAERLRQEGVEVSESGTPTKFRVNLGRYGWCESSFKRLLLVLKKATNSRPVPDAVDLEAGDDEEAHDEEHA</sequence>
<reference evidence="4 5" key="1">
    <citation type="journal article" date="2018" name="Mol. Biol. Evol.">
        <title>Broad Genomic Sampling Reveals a Smut Pathogenic Ancestry of the Fungal Clade Ustilaginomycotina.</title>
        <authorList>
            <person name="Kijpornyongpan T."/>
            <person name="Mondo S.J."/>
            <person name="Barry K."/>
            <person name="Sandor L."/>
            <person name="Lee J."/>
            <person name="Lipzen A."/>
            <person name="Pangilinan J."/>
            <person name="LaButti K."/>
            <person name="Hainaut M."/>
            <person name="Henrissat B."/>
            <person name="Grigoriev I.V."/>
            <person name="Spatafora J.W."/>
            <person name="Aime M.C."/>
        </authorList>
    </citation>
    <scope>NUCLEOTIDE SEQUENCE [LARGE SCALE GENOMIC DNA]</scope>
    <source>
        <strain evidence="4 5">MCA 4198</strain>
    </source>
</reference>
<dbReference type="InParanoid" id="A0A316YU65"/>